<keyword evidence="3" id="KW-1185">Reference proteome</keyword>
<evidence type="ECO:0000313" key="2">
    <source>
        <dbReference type="EMBL" id="TGD43125.1"/>
    </source>
</evidence>
<dbReference type="EMBL" id="RPEM01000006">
    <property type="protein sequence ID" value="TGD43125.1"/>
    <property type="molecule type" value="Genomic_DNA"/>
</dbReference>
<evidence type="ECO:0000313" key="3">
    <source>
        <dbReference type="Proteomes" id="UP000297741"/>
    </source>
</evidence>
<dbReference type="PANTHER" id="PTHR32387">
    <property type="entry name" value="WU:FJ29H11"/>
    <property type="match status" value="1"/>
</dbReference>
<proteinExistence type="predicted"/>
<evidence type="ECO:0008006" key="4">
    <source>
        <dbReference type="Google" id="ProtNLM"/>
    </source>
</evidence>
<sequence length="1446" mass="159507">MPGVVPLWTASGSEKGWYLDMTVEAGLAVIELGEQMDAASWDEFIASELQSTFDAYLAKPAFLLGHSRTEAQTAADYAGRELLELVQNAADAASETGGGGRVLIEVNGNTLFVANTGQHFRKRGVAALMTAHTSDKPTRAARMIGAKGLGFRAILNWTDAPIISSGSLEIGFSRIHAKAVVEKLAANNTEIASNFSETSFNQPPLLVFPATGDELERLGDVRTSELLQHARTLREQGYDTVIAAPLRDNGALQHLVGQARLFEPSFLLFVESLQAIRIRLPDSDEKRWTKDSKENGDVSLVLETDQETVEQKWILRQRRGGIGEGEGSKEFELAIALRLDASNTANRLHSYFPTSLPLPFSGLFHATLELDSSRKTINEGSEKNHVVLAALGRFHAEVLDELRESKRVTEPLKWLFAHQPFPDALTPVSEASWARARQLPLVRCMDGSWRSSDQARVGPPGYSNYLPQRLFGQLASVSEPAHEGLLRKRLKVSALGSKEILAILREADLSLVERAKAISGIAQSLPEDFHDSRLLIDLQGKSMPSTVTAFPPPTDEFKRQSLPTWANARFIHPDLWSALLTSVTGNTLREKLHALKGFRVVEYSADAVIAALRSRVTELLKKKNSNSDRLQASFLAVVYSLHDRNRNRPPGAFRVRCQDGEWRDIATVHLSESFGQIGRITAALYQGRPDVLIGTAASNGLDTAGDNAVVFLEWLGINLWPRRVTEELPQKWRKAVIDDLPETFEVTDGNTHRELRRDSLSWGYTVRAEHHTVDGLNHILDTAAPEAILSWIAHDPRLDPLAPGGFFGVELSGRDSGNAKFRPYVGGLPNTLRLEIESRAWLECSDGQRRSPMEVMIESGLFSSLFHAPLAVDGAAEEAFGLSRPYWRRGLERAGVARTLDDLPEPQVYRLLSSLPERNVKPEVGSRLFLQVLGRDSFDSQNGGAEREAFLETGMLPVQFGGKRIWAERDGVHYAQRDDLPSVARSHLRLIDLPTRLNGKQVLARFGVPALLKDALDLRIIAVDEVQGADSSTLMARFERAKPYILALRKALSPNGTPLRRFEALALQVARRAEMELSINGVTVVEELEHWRHRLSQDSLLITVDATADYEVIMDLGLHAIADGFAELFELQNGADFVPYLTASTDSLRRTHLRRALPSLDTDELDSLIGGIDRLFDSPFAPQVDAETIHAGPALSPAKLPSLSDGSSDQAGSDVEQMGSDEAEENAEPQDVEVRIEPRSAPASVAGTGTEAIRRTLRVAAPTGRIAGQSDADPDRAADAEHWTGAFERANGRWPLAVAHLQGSRAFGCDYLSFETEDARATFEANPAMIELVSRFIETKSGSVWFTDNEWIAASSLGERYFVYRLTFVSGGRNQAELTIVRNPLSRAEAIRTARELVLDKVPDREEFDLVQTSAADLVLFTQEPVAEANPEVELLPNSWTDFRLI</sequence>
<evidence type="ECO:0000256" key="1">
    <source>
        <dbReference type="SAM" id="MobiDB-lite"/>
    </source>
</evidence>
<reference evidence="2 3" key="1">
    <citation type="submission" date="2018-11" db="EMBL/GenBank/DDBJ databases">
        <title>Tabrizicola sp. isolated from sediment of alpine lake.</title>
        <authorList>
            <person name="Liu Z."/>
        </authorList>
    </citation>
    <scope>NUCLEOTIDE SEQUENCE [LARGE SCALE GENOMIC DNA]</scope>
    <source>
        <strain evidence="2 3">DRYC-M-16</strain>
    </source>
</reference>
<dbReference type="Proteomes" id="UP000297741">
    <property type="component" value="Unassembled WGS sequence"/>
</dbReference>
<dbReference type="SUPFAM" id="SSF55874">
    <property type="entry name" value="ATPase domain of HSP90 chaperone/DNA topoisomerase II/histidine kinase"/>
    <property type="match status" value="1"/>
</dbReference>
<protein>
    <recommendedName>
        <fullName evidence="4">ATP-binding protein</fullName>
    </recommendedName>
</protein>
<dbReference type="NCBIfam" id="NF047352">
    <property type="entry name" value="P_loop_sacsin"/>
    <property type="match status" value="1"/>
</dbReference>
<dbReference type="InterPro" id="IPR052957">
    <property type="entry name" value="Auxin_embryo_med"/>
</dbReference>
<organism evidence="2 3">
    <name type="scientific">Pseudotabrizicola sediminis</name>
    <dbReference type="NCBI Taxonomy" id="2486418"/>
    <lineage>
        <taxon>Bacteria</taxon>
        <taxon>Pseudomonadati</taxon>
        <taxon>Pseudomonadota</taxon>
        <taxon>Alphaproteobacteria</taxon>
        <taxon>Rhodobacterales</taxon>
        <taxon>Paracoccaceae</taxon>
        <taxon>Pseudotabrizicola</taxon>
    </lineage>
</organism>
<comment type="caution">
    <text evidence="2">The sequence shown here is derived from an EMBL/GenBank/DDBJ whole genome shotgun (WGS) entry which is preliminary data.</text>
</comment>
<dbReference type="PANTHER" id="PTHR32387:SF0">
    <property type="entry name" value="PROTEIN NO VEIN"/>
    <property type="match status" value="1"/>
</dbReference>
<dbReference type="InterPro" id="IPR036890">
    <property type="entry name" value="HATPase_C_sf"/>
</dbReference>
<name>A0ABY2KPN8_9RHOB</name>
<accession>A0ABY2KPN8</accession>
<feature type="compositionally biased region" description="Acidic residues" evidence="1">
    <location>
        <begin position="1219"/>
        <end position="1231"/>
    </location>
</feature>
<feature type="region of interest" description="Disordered" evidence="1">
    <location>
        <begin position="1194"/>
        <end position="1248"/>
    </location>
</feature>
<gene>
    <name evidence="2" type="ORF">EEB11_09750</name>
</gene>